<reference evidence="1 2" key="1">
    <citation type="submission" date="2020-09" db="EMBL/GenBank/DDBJ databases">
        <title>Genome seq and assembly of Chryseobacterium sp.</title>
        <authorList>
            <person name="Chhetri G."/>
        </authorList>
    </citation>
    <scope>NUCLEOTIDE SEQUENCE [LARGE SCALE GENOMIC DNA]</scope>
    <source>
        <strain evidence="1 2">GCR10</strain>
    </source>
</reference>
<dbReference type="RefSeq" id="WP_191737140.1">
    <property type="nucleotide sequence ID" value="NZ_JACYFS010000003.1"/>
</dbReference>
<evidence type="ECO:0000313" key="1">
    <source>
        <dbReference type="EMBL" id="MBD8083215.1"/>
    </source>
</evidence>
<proteinExistence type="predicted"/>
<dbReference type="EMBL" id="JACYFS010000003">
    <property type="protein sequence ID" value="MBD8083215.1"/>
    <property type="molecule type" value="Genomic_DNA"/>
</dbReference>
<evidence type="ECO:0000313" key="2">
    <source>
        <dbReference type="Proteomes" id="UP000637299"/>
    </source>
</evidence>
<protein>
    <recommendedName>
        <fullName evidence="3">DUF4303 domain-containing protein</fullName>
    </recommendedName>
</protein>
<comment type="caution">
    <text evidence="1">The sequence shown here is derived from an EMBL/GenBank/DDBJ whole genome shotgun (WGS) entry which is preliminary data.</text>
</comment>
<keyword evidence="2" id="KW-1185">Reference proteome</keyword>
<accession>A0ABR8ZE90</accession>
<organism evidence="1 2">
    <name type="scientific">Chryseobacterium caseinilyticum</name>
    <dbReference type="NCBI Taxonomy" id="2771428"/>
    <lineage>
        <taxon>Bacteria</taxon>
        <taxon>Pseudomonadati</taxon>
        <taxon>Bacteroidota</taxon>
        <taxon>Flavobacteriia</taxon>
        <taxon>Flavobacteriales</taxon>
        <taxon>Weeksellaceae</taxon>
        <taxon>Chryseobacterium group</taxon>
        <taxon>Chryseobacterium</taxon>
    </lineage>
</organism>
<name>A0ABR8ZE90_9FLAO</name>
<gene>
    <name evidence="1" type="ORF">IC610_12405</name>
</gene>
<sequence>MISHQIELEIDKAFIKTFLDPRRDALTEFLTKFLNSEFKFREDSMKIYVVSLFMYAPSPLSFLFIEPNYQYYSPDFTINRPEINFDGYSYIEIDELCTKVLGENNVDYSAHLDSSGELDSAIFWENRYKLEREFILSCWKNARSNSQSQIIAFLEYSDFAGGIYDLDNDYCISDDFPEVDIYLESKNIFFEKEI</sequence>
<dbReference type="Proteomes" id="UP000637299">
    <property type="component" value="Unassembled WGS sequence"/>
</dbReference>
<evidence type="ECO:0008006" key="3">
    <source>
        <dbReference type="Google" id="ProtNLM"/>
    </source>
</evidence>